<dbReference type="RefSeq" id="WP_350790276.1">
    <property type="nucleotide sequence ID" value="NZ_JBEPEK010000608.1"/>
</dbReference>
<dbReference type="SUPFAM" id="SSF51338">
    <property type="entry name" value="Composite domain of metallo-dependent hydrolases"/>
    <property type="match status" value="1"/>
</dbReference>
<dbReference type="InterPro" id="IPR032466">
    <property type="entry name" value="Metal_Hydrolase"/>
</dbReference>
<keyword evidence="3" id="KW-1185">Reference proteome</keyword>
<sequence>MTEATTYQTSRTALRVENARLVDGTGALPVDDAVVVADAAGVLTYAGPAALAPPAGGEASALRVIDAGGRTVLPGFFDCHTHLAYAYGSPPGRRAELDPVLVTYDTATRLRQTLDAGITTARDLGGLSTGYRTAVETGRIPGPRLHTAVRIISHTGGHADFRLLDGTDLTGGEMAELADTVDESRLAVRRTLRAGADLIKICATGGMASPYDQPEDEGLLEEEIRAVVDECRRHGGKPVAAHAQGTAGILNAIRGGVTSIEHGYGLDAQALELAGERGVFIVPTLSTVFGGIDKDAMPEHHYRKKVRWSGVTKENIARAIEQGARIALGTDAAVCPHGRNLRELGHLVDLGMDPMAAIVAGTRTSAELLGLADRLGTLTAGKTADLVLCDGDPLADIGVLGDPANIVCVVQDGVVRKDLLPTAEPTGTRGTNGTEAR</sequence>
<proteinExistence type="predicted"/>
<dbReference type="InterPro" id="IPR057744">
    <property type="entry name" value="OTAase-like"/>
</dbReference>
<organism evidence="2 3">
    <name type="scientific">Streptomyces hyaluromycini</name>
    <dbReference type="NCBI Taxonomy" id="1377993"/>
    <lineage>
        <taxon>Bacteria</taxon>
        <taxon>Bacillati</taxon>
        <taxon>Actinomycetota</taxon>
        <taxon>Actinomycetes</taxon>
        <taxon>Kitasatosporales</taxon>
        <taxon>Streptomycetaceae</taxon>
        <taxon>Streptomyces</taxon>
    </lineage>
</organism>
<protein>
    <submittedName>
        <fullName evidence="2">Amidohydrolase family protein</fullName>
    </submittedName>
</protein>
<dbReference type="Gene3D" id="3.20.20.140">
    <property type="entry name" value="Metal-dependent hydrolases"/>
    <property type="match status" value="1"/>
</dbReference>
<gene>
    <name evidence="2" type="ORF">ABT404_44900</name>
</gene>
<evidence type="ECO:0000313" key="2">
    <source>
        <dbReference type="EMBL" id="MER7186523.1"/>
    </source>
</evidence>
<dbReference type="Pfam" id="PF01979">
    <property type="entry name" value="Amidohydro_1"/>
    <property type="match status" value="1"/>
</dbReference>
<dbReference type="Gene3D" id="2.30.40.10">
    <property type="entry name" value="Urease, subunit C, domain 1"/>
    <property type="match status" value="1"/>
</dbReference>
<dbReference type="PANTHER" id="PTHR43135">
    <property type="entry name" value="ALPHA-D-RIBOSE 1-METHYLPHOSPHONATE 5-TRIPHOSPHATE DIPHOSPHATASE"/>
    <property type="match status" value="1"/>
</dbReference>
<name>A0ABV1XBW5_9ACTN</name>
<comment type="caution">
    <text evidence="2">The sequence shown here is derived from an EMBL/GenBank/DDBJ whole genome shotgun (WGS) entry which is preliminary data.</text>
</comment>
<dbReference type="InterPro" id="IPR006680">
    <property type="entry name" value="Amidohydro-rel"/>
</dbReference>
<dbReference type="PANTHER" id="PTHR43135:SF3">
    <property type="entry name" value="ALPHA-D-RIBOSE 1-METHYLPHOSPHONATE 5-TRIPHOSPHATE DIPHOSPHATASE"/>
    <property type="match status" value="1"/>
</dbReference>
<reference evidence="2 3" key="1">
    <citation type="submission" date="2024-06" db="EMBL/GenBank/DDBJ databases">
        <title>The Natural Products Discovery Center: Release of the First 8490 Sequenced Strains for Exploring Actinobacteria Biosynthetic Diversity.</title>
        <authorList>
            <person name="Kalkreuter E."/>
            <person name="Kautsar S.A."/>
            <person name="Yang D."/>
            <person name="Bader C.D."/>
            <person name="Teijaro C.N."/>
            <person name="Fluegel L."/>
            <person name="Davis C.M."/>
            <person name="Simpson J.R."/>
            <person name="Lauterbach L."/>
            <person name="Steele A.D."/>
            <person name="Gui C."/>
            <person name="Meng S."/>
            <person name="Li G."/>
            <person name="Viehrig K."/>
            <person name="Ye F."/>
            <person name="Su P."/>
            <person name="Kiefer A.F."/>
            <person name="Nichols A."/>
            <person name="Cepeda A.J."/>
            <person name="Yan W."/>
            <person name="Fan B."/>
            <person name="Jiang Y."/>
            <person name="Adhikari A."/>
            <person name="Zheng C.-J."/>
            <person name="Schuster L."/>
            <person name="Cowan T.M."/>
            <person name="Smanski M.J."/>
            <person name="Chevrette M.G."/>
            <person name="De Carvalho L.P.S."/>
            <person name="Shen B."/>
        </authorList>
    </citation>
    <scope>NUCLEOTIDE SEQUENCE [LARGE SCALE GENOMIC DNA]</scope>
    <source>
        <strain evidence="2 3">NPDC000234</strain>
    </source>
</reference>
<dbReference type="InterPro" id="IPR051781">
    <property type="entry name" value="Metallo-dep_Hydrolase"/>
</dbReference>
<feature type="domain" description="Amidohydrolase-related" evidence="1">
    <location>
        <begin position="71"/>
        <end position="414"/>
    </location>
</feature>
<dbReference type="InterPro" id="IPR011059">
    <property type="entry name" value="Metal-dep_hydrolase_composite"/>
</dbReference>
<dbReference type="Proteomes" id="UP001474181">
    <property type="component" value="Unassembled WGS sequence"/>
</dbReference>
<dbReference type="EMBL" id="JBEPEK010000608">
    <property type="protein sequence ID" value="MER7186523.1"/>
    <property type="molecule type" value="Genomic_DNA"/>
</dbReference>
<dbReference type="SUPFAM" id="SSF51556">
    <property type="entry name" value="Metallo-dependent hydrolases"/>
    <property type="match status" value="1"/>
</dbReference>
<evidence type="ECO:0000313" key="3">
    <source>
        <dbReference type="Proteomes" id="UP001474181"/>
    </source>
</evidence>
<dbReference type="CDD" id="cd01299">
    <property type="entry name" value="Met_dep_hydrolase_A"/>
    <property type="match status" value="1"/>
</dbReference>
<accession>A0ABV1XBW5</accession>
<evidence type="ECO:0000259" key="1">
    <source>
        <dbReference type="Pfam" id="PF01979"/>
    </source>
</evidence>